<gene>
    <name evidence="1" type="ORF">ACOC_LOCUS10935</name>
</gene>
<organism evidence="3">
    <name type="scientific">Angiostrongylus costaricensis</name>
    <name type="common">Nematode worm</name>
    <dbReference type="NCBI Taxonomy" id="334426"/>
    <lineage>
        <taxon>Eukaryota</taxon>
        <taxon>Metazoa</taxon>
        <taxon>Ecdysozoa</taxon>
        <taxon>Nematoda</taxon>
        <taxon>Chromadorea</taxon>
        <taxon>Rhabditida</taxon>
        <taxon>Rhabditina</taxon>
        <taxon>Rhabditomorpha</taxon>
        <taxon>Strongyloidea</taxon>
        <taxon>Metastrongylidae</taxon>
        <taxon>Angiostrongylus</taxon>
    </lineage>
</organism>
<name>A0A0R3PXD3_ANGCS</name>
<evidence type="ECO:0000313" key="1">
    <source>
        <dbReference type="EMBL" id="VDM62520.1"/>
    </source>
</evidence>
<dbReference type="WBParaSite" id="ACOC_0001093401-mRNA-1">
    <property type="protein sequence ID" value="ACOC_0001093401-mRNA-1"/>
    <property type="gene ID" value="ACOC_0001093401"/>
</dbReference>
<proteinExistence type="predicted"/>
<dbReference type="EMBL" id="UYYA01004577">
    <property type="protein sequence ID" value="VDM62520.1"/>
    <property type="molecule type" value="Genomic_DNA"/>
</dbReference>
<sequence length="173" mass="20097">MNIDSFEQLTTRIGRLPLKRCGSIPALTIFVVYASTSNCEEEGVEEFYMDLEKFYREDHTFSKVITGDLNAKIGQRRTSVERNIWTHGLEWNEHGNTRAIRQRGIARVVGNHELMFQLAKQCRQATKEDHQERREAVKIVEAAEVEKSIRKAHQIFAIYNGEHHSRILLRSQS</sequence>
<evidence type="ECO:0000313" key="3">
    <source>
        <dbReference type="WBParaSite" id="ACOC_0001093401-mRNA-1"/>
    </source>
</evidence>
<keyword evidence="2" id="KW-1185">Reference proteome</keyword>
<reference evidence="1 2" key="2">
    <citation type="submission" date="2018-11" db="EMBL/GenBank/DDBJ databases">
        <authorList>
            <consortium name="Pathogen Informatics"/>
        </authorList>
    </citation>
    <scope>NUCLEOTIDE SEQUENCE [LARGE SCALE GENOMIC DNA]</scope>
    <source>
        <strain evidence="1 2">Costa Rica</strain>
    </source>
</reference>
<dbReference type="AlphaFoldDB" id="A0A0R3PXD3"/>
<dbReference type="Proteomes" id="UP000267027">
    <property type="component" value="Unassembled WGS sequence"/>
</dbReference>
<accession>A0A0R3PXD3</accession>
<evidence type="ECO:0000313" key="2">
    <source>
        <dbReference type="Proteomes" id="UP000267027"/>
    </source>
</evidence>
<protein>
    <submittedName>
        <fullName evidence="3">Endo/exonuclease/phosphatase domain-containing protein</fullName>
    </submittedName>
</protein>
<reference evidence="3" key="1">
    <citation type="submission" date="2017-02" db="UniProtKB">
        <authorList>
            <consortium name="WormBaseParasite"/>
        </authorList>
    </citation>
    <scope>IDENTIFICATION</scope>
</reference>